<dbReference type="InterPro" id="IPR052356">
    <property type="entry name" value="Thiol_S-MT"/>
</dbReference>
<dbReference type="GO" id="GO:0008757">
    <property type="term" value="F:S-adenosylmethionine-dependent methyltransferase activity"/>
    <property type="evidence" value="ECO:0007669"/>
    <property type="project" value="InterPro"/>
</dbReference>
<dbReference type="PANTHER" id="PTHR45036">
    <property type="entry name" value="METHYLTRANSFERASE LIKE 7B"/>
    <property type="match status" value="1"/>
</dbReference>
<dbReference type="Proteomes" id="UP001044222">
    <property type="component" value="Chromosome 14"/>
</dbReference>
<keyword evidence="3" id="KW-1185">Reference proteome</keyword>
<dbReference type="CDD" id="cd02440">
    <property type="entry name" value="AdoMet_MTases"/>
    <property type="match status" value="1"/>
</dbReference>
<sequence>MSLFMTICTLPFKILALPLNLMEFMGIYSLYKRVFPVMMYRVAKNYNQKMYERKKELFSNLSEFAGPDGTLRILEIGCGTGANFKFYPSGSKVICTDPNPHFQSYLQEAIAANDQLEFEKFVVSSAENLSAVSDNAVDVVVSTLVLCSVDDVKRVLEEAHRILRPGGALYFMEHVASDPASWTHFFQHVLQPLWYYFGDGCEVTRVTWKELEASKFSDLKLRHIEAPLMFMIRPHIVGYAVK</sequence>
<dbReference type="OrthoDB" id="416496at2759"/>
<feature type="domain" description="Methyltransferase type 11" evidence="1">
    <location>
        <begin position="74"/>
        <end position="171"/>
    </location>
</feature>
<evidence type="ECO:0000259" key="1">
    <source>
        <dbReference type="Pfam" id="PF08241"/>
    </source>
</evidence>
<organism evidence="2 3">
    <name type="scientific">Anguilla anguilla</name>
    <name type="common">European freshwater eel</name>
    <name type="synonym">Muraena anguilla</name>
    <dbReference type="NCBI Taxonomy" id="7936"/>
    <lineage>
        <taxon>Eukaryota</taxon>
        <taxon>Metazoa</taxon>
        <taxon>Chordata</taxon>
        <taxon>Craniata</taxon>
        <taxon>Vertebrata</taxon>
        <taxon>Euteleostomi</taxon>
        <taxon>Actinopterygii</taxon>
        <taxon>Neopterygii</taxon>
        <taxon>Teleostei</taxon>
        <taxon>Anguilliformes</taxon>
        <taxon>Anguillidae</taxon>
        <taxon>Anguilla</taxon>
    </lineage>
</organism>
<proteinExistence type="predicted"/>
<dbReference type="SUPFAM" id="SSF53335">
    <property type="entry name" value="S-adenosyl-L-methionine-dependent methyltransferases"/>
    <property type="match status" value="1"/>
</dbReference>
<gene>
    <name evidence="2" type="ORF">ANANG_G00255120</name>
</gene>
<dbReference type="InterPro" id="IPR029063">
    <property type="entry name" value="SAM-dependent_MTases_sf"/>
</dbReference>
<accession>A0A9D3LVG3</accession>
<evidence type="ECO:0000313" key="3">
    <source>
        <dbReference type="Proteomes" id="UP001044222"/>
    </source>
</evidence>
<dbReference type="Pfam" id="PF08241">
    <property type="entry name" value="Methyltransf_11"/>
    <property type="match status" value="1"/>
</dbReference>
<protein>
    <recommendedName>
        <fullName evidence="1">Methyltransferase type 11 domain-containing protein</fullName>
    </recommendedName>
</protein>
<evidence type="ECO:0000313" key="2">
    <source>
        <dbReference type="EMBL" id="KAG5836469.1"/>
    </source>
</evidence>
<dbReference type="InterPro" id="IPR013216">
    <property type="entry name" value="Methyltransf_11"/>
</dbReference>
<comment type="caution">
    <text evidence="2">The sequence shown here is derived from an EMBL/GenBank/DDBJ whole genome shotgun (WGS) entry which is preliminary data.</text>
</comment>
<dbReference type="PANTHER" id="PTHR45036:SF1">
    <property type="entry name" value="METHYLTRANSFERASE LIKE 7A"/>
    <property type="match status" value="1"/>
</dbReference>
<name>A0A9D3LVG3_ANGAN</name>
<dbReference type="OMA" id="PLWYYFG"/>
<dbReference type="EMBL" id="JAFIRN010000014">
    <property type="protein sequence ID" value="KAG5836469.1"/>
    <property type="molecule type" value="Genomic_DNA"/>
</dbReference>
<reference evidence="2" key="1">
    <citation type="submission" date="2021-01" db="EMBL/GenBank/DDBJ databases">
        <title>A chromosome-scale assembly of European eel, Anguilla anguilla.</title>
        <authorList>
            <person name="Henkel C."/>
            <person name="Jong-Raadsen S.A."/>
            <person name="Dufour S."/>
            <person name="Weltzien F.-A."/>
            <person name="Palstra A.P."/>
            <person name="Pelster B."/>
            <person name="Spaink H.P."/>
            <person name="Van Den Thillart G.E."/>
            <person name="Jansen H."/>
            <person name="Zahm M."/>
            <person name="Klopp C."/>
            <person name="Cedric C."/>
            <person name="Louis A."/>
            <person name="Berthelot C."/>
            <person name="Parey E."/>
            <person name="Roest Crollius H."/>
            <person name="Montfort J."/>
            <person name="Robinson-Rechavi M."/>
            <person name="Bucao C."/>
            <person name="Bouchez O."/>
            <person name="Gislard M."/>
            <person name="Lluch J."/>
            <person name="Milhes M."/>
            <person name="Lampietro C."/>
            <person name="Lopez Roques C."/>
            <person name="Donnadieu C."/>
            <person name="Braasch I."/>
            <person name="Desvignes T."/>
            <person name="Postlethwait J."/>
            <person name="Bobe J."/>
            <person name="Guiguen Y."/>
            <person name="Dirks R."/>
        </authorList>
    </citation>
    <scope>NUCLEOTIDE SEQUENCE</scope>
    <source>
        <strain evidence="2">Tag_6206</strain>
        <tissue evidence="2">Liver</tissue>
    </source>
</reference>
<dbReference type="AlphaFoldDB" id="A0A9D3LVG3"/>
<dbReference type="Gene3D" id="3.40.50.150">
    <property type="entry name" value="Vaccinia Virus protein VP39"/>
    <property type="match status" value="1"/>
</dbReference>